<evidence type="ECO:0000313" key="5">
    <source>
        <dbReference type="EMBL" id="GEM80335.1"/>
    </source>
</evidence>
<name>A0A511QSK0_9VIBR</name>
<evidence type="ECO:0000259" key="4">
    <source>
        <dbReference type="PROSITE" id="PS01124"/>
    </source>
</evidence>
<dbReference type="PANTHER" id="PTHR43280">
    <property type="entry name" value="ARAC-FAMILY TRANSCRIPTIONAL REGULATOR"/>
    <property type="match status" value="1"/>
</dbReference>
<evidence type="ECO:0000256" key="1">
    <source>
        <dbReference type="ARBA" id="ARBA00023015"/>
    </source>
</evidence>
<feature type="domain" description="HTH araC/xylS-type" evidence="4">
    <location>
        <begin position="163"/>
        <end position="260"/>
    </location>
</feature>
<protein>
    <recommendedName>
        <fullName evidence="4">HTH araC/xylS-type domain-containing protein</fullName>
    </recommendedName>
</protein>
<dbReference type="Gene3D" id="1.10.10.60">
    <property type="entry name" value="Homeodomain-like"/>
    <property type="match status" value="1"/>
</dbReference>
<dbReference type="InterPro" id="IPR018060">
    <property type="entry name" value="HTH_AraC"/>
</dbReference>
<dbReference type="AlphaFoldDB" id="A0A511QSK0"/>
<dbReference type="GO" id="GO:0003700">
    <property type="term" value="F:DNA-binding transcription factor activity"/>
    <property type="evidence" value="ECO:0007669"/>
    <property type="project" value="InterPro"/>
</dbReference>
<proteinExistence type="predicted"/>
<reference evidence="5 6" key="1">
    <citation type="submission" date="2019-07" db="EMBL/GenBank/DDBJ databases">
        <title>Whole genome shotgun sequence of Vibrio superstes NBRC 103154.</title>
        <authorList>
            <person name="Hosoyama A."/>
            <person name="Uohara A."/>
            <person name="Ohji S."/>
            <person name="Ichikawa N."/>
        </authorList>
    </citation>
    <scope>NUCLEOTIDE SEQUENCE [LARGE SCALE GENOMIC DNA]</scope>
    <source>
        <strain evidence="5 6">NBRC 103154</strain>
    </source>
</reference>
<dbReference type="InterPro" id="IPR054015">
    <property type="entry name" value="ExsA-like_N"/>
</dbReference>
<dbReference type="SMART" id="SM00342">
    <property type="entry name" value="HTH_ARAC"/>
    <property type="match status" value="1"/>
</dbReference>
<keyword evidence="2" id="KW-0238">DNA-binding</keyword>
<dbReference type="SUPFAM" id="SSF46689">
    <property type="entry name" value="Homeodomain-like"/>
    <property type="match status" value="1"/>
</dbReference>
<evidence type="ECO:0000256" key="2">
    <source>
        <dbReference type="ARBA" id="ARBA00023125"/>
    </source>
</evidence>
<dbReference type="PROSITE" id="PS01124">
    <property type="entry name" value="HTH_ARAC_FAMILY_2"/>
    <property type="match status" value="1"/>
</dbReference>
<keyword evidence="6" id="KW-1185">Reference proteome</keyword>
<dbReference type="Pfam" id="PF22200">
    <property type="entry name" value="ExsA_N"/>
    <property type="match status" value="1"/>
</dbReference>
<evidence type="ECO:0000256" key="3">
    <source>
        <dbReference type="ARBA" id="ARBA00023163"/>
    </source>
</evidence>
<dbReference type="PROSITE" id="PS00041">
    <property type="entry name" value="HTH_ARAC_FAMILY_1"/>
    <property type="match status" value="1"/>
</dbReference>
<accession>A0A511QSK0</accession>
<dbReference type="EMBL" id="BJXK01000010">
    <property type="protein sequence ID" value="GEM80335.1"/>
    <property type="molecule type" value="Genomic_DNA"/>
</dbReference>
<gene>
    <name evidence="5" type="ORF">VSU01S_25800</name>
</gene>
<dbReference type="PANTHER" id="PTHR43280:SF2">
    <property type="entry name" value="HTH-TYPE TRANSCRIPTIONAL REGULATOR EXSA"/>
    <property type="match status" value="1"/>
</dbReference>
<evidence type="ECO:0000313" key="6">
    <source>
        <dbReference type="Proteomes" id="UP000321113"/>
    </source>
</evidence>
<dbReference type="InterPro" id="IPR018062">
    <property type="entry name" value="HTH_AraC-typ_CS"/>
</dbReference>
<organism evidence="5 6">
    <name type="scientific">Vibrio superstes NBRC 103154</name>
    <dbReference type="NCBI Taxonomy" id="1219062"/>
    <lineage>
        <taxon>Bacteria</taxon>
        <taxon>Pseudomonadati</taxon>
        <taxon>Pseudomonadota</taxon>
        <taxon>Gammaproteobacteria</taxon>
        <taxon>Vibrionales</taxon>
        <taxon>Vibrionaceae</taxon>
        <taxon>Vibrio</taxon>
    </lineage>
</organism>
<comment type="caution">
    <text evidence="5">The sequence shown here is derived from an EMBL/GenBank/DDBJ whole genome shotgun (WGS) entry which is preliminary data.</text>
</comment>
<dbReference type="GO" id="GO:0043565">
    <property type="term" value="F:sequence-specific DNA binding"/>
    <property type="evidence" value="ECO:0007669"/>
    <property type="project" value="InterPro"/>
</dbReference>
<dbReference type="Pfam" id="PF12833">
    <property type="entry name" value="HTH_18"/>
    <property type="match status" value="1"/>
</dbReference>
<dbReference type="InterPro" id="IPR020449">
    <property type="entry name" value="Tscrpt_reg_AraC-type_HTH"/>
</dbReference>
<dbReference type="Proteomes" id="UP000321113">
    <property type="component" value="Unassembled WGS sequence"/>
</dbReference>
<sequence>MDLCVSPFACLHFSNHAQLVLKDHPTKPAGFVVVNSGRLRWKQNEQQHEVVPNQFAFLSQQLLTSSIDADSDFEATLILIEYEVLLSFGSTPNTTLTHQPVYFFKADPFEHQLLATLITSSELSDCKLEVQHSLVNALLSHTTDKYPSVLSAVQLATLVSFTEKVSLFMDARLDKEQSLPMLAEHLQVSVTTVKRRLAEEGLSFTDMLKKKRIYKGATILRSGRTSVTEVASLCGFNSATHFNNAFKSIYGCTPKVFRRERRTP</sequence>
<dbReference type="InterPro" id="IPR009057">
    <property type="entry name" value="Homeodomain-like_sf"/>
</dbReference>
<dbReference type="PRINTS" id="PR00032">
    <property type="entry name" value="HTHARAC"/>
</dbReference>
<keyword evidence="1" id="KW-0805">Transcription regulation</keyword>
<keyword evidence="3" id="KW-0804">Transcription</keyword>